<dbReference type="GO" id="GO:0004252">
    <property type="term" value="F:serine-type endopeptidase activity"/>
    <property type="evidence" value="ECO:0007669"/>
    <property type="project" value="InterPro"/>
</dbReference>
<evidence type="ECO:0000313" key="5">
    <source>
        <dbReference type="Proteomes" id="UP000549394"/>
    </source>
</evidence>
<dbReference type="InterPro" id="IPR043504">
    <property type="entry name" value="Peptidase_S1_PA_chymotrypsin"/>
</dbReference>
<reference evidence="4 5" key="1">
    <citation type="submission" date="2020-08" db="EMBL/GenBank/DDBJ databases">
        <authorList>
            <person name="Hejnol A."/>
        </authorList>
    </citation>
    <scope>NUCLEOTIDE SEQUENCE [LARGE SCALE GENOMIC DNA]</scope>
</reference>
<comment type="caution">
    <text evidence="4">The sequence shown here is derived from an EMBL/GenBank/DDBJ whole genome shotgun (WGS) entry which is preliminary data.</text>
</comment>
<protein>
    <submittedName>
        <fullName evidence="4">DgyrCDS1957</fullName>
    </submittedName>
</protein>
<dbReference type="CDD" id="cd00190">
    <property type="entry name" value="Tryp_SPc"/>
    <property type="match status" value="1"/>
</dbReference>
<accession>A0A7I8VBN5</accession>
<evidence type="ECO:0000256" key="1">
    <source>
        <dbReference type="ARBA" id="ARBA00023157"/>
    </source>
</evidence>
<sequence length="408" mass="45956">MIGELIGAACTAIFKANSTYETPLEDVKNWRKFDAHLGIFSSEYVEIKCLERTCDYLSLNLKSSNEVNYTLPEEYKGLYADHKKTLFGRPVYKHIQSEAYIYYHSSKARWIFGKEYDRGTGFLELESNATRPEDGGQWIDSSLNSTVFLKDVSLKCHRCGQIHTQFSNDELVQGDDVKFQGKWPFMIAILREDKELRCGAVLIAKDWFITAGHCGISVGDSVIAGALNLDDEAEKNRQISTIKAIYRHENFTHIASPFRVENDFSVVQLEKAFSFNQFVQPICLPTLTEPLESLTFIGWGGKGLDQQVGSVLNEATATTLPLKECNLFFPTFKWLIESHSICIAGQQAAKTCTGDSGGPLFKVTKDKTVILLGIASWTTTLCFPLGYPSVYADVRPFTNWIREKCQCF</sequence>
<dbReference type="PANTHER" id="PTHR24256">
    <property type="entry name" value="TRYPTASE-RELATED"/>
    <property type="match status" value="1"/>
</dbReference>
<evidence type="ECO:0000256" key="2">
    <source>
        <dbReference type="ARBA" id="ARBA00024195"/>
    </source>
</evidence>
<evidence type="ECO:0000259" key="3">
    <source>
        <dbReference type="PROSITE" id="PS50240"/>
    </source>
</evidence>
<dbReference type="PROSITE" id="PS00134">
    <property type="entry name" value="TRYPSIN_HIS"/>
    <property type="match status" value="1"/>
</dbReference>
<dbReference type="Gene3D" id="2.40.10.10">
    <property type="entry name" value="Trypsin-like serine proteases"/>
    <property type="match status" value="1"/>
</dbReference>
<dbReference type="InterPro" id="IPR009003">
    <property type="entry name" value="Peptidase_S1_PA"/>
</dbReference>
<dbReference type="InterPro" id="IPR001254">
    <property type="entry name" value="Trypsin_dom"/>
</dbReference>
<dbReference type="PRINTS" id="PR00722">
    <property type="entry name" value="CHYMOTRYPSIN"/>
</dbReference>
<dbReference type="InterPro" id="IPR018114">
    <property type="entry name" value="TRYPSIN_HIS"/>
</dbReference>
<keyword evidence="1" id="KW-1015">Disulfide bond</keyword>
<dbReference type="Proteomes" id="UP000549394">
    <property type="component" value="Unassembled WGS sequence"/>
</dbReference>
<dbReference type="SUPFAM" id="SSF50494">
    <property type="entry name" value="Trypsin-like serine proteases"/>
    <property type="match status" value="1"/>
</dbReference>
<dbReference type="EMBL" id="CAJFCJ010000002">
    <property type="protein sequence ID" value="CAD5112738.1"/>
    <property type="molecule type" value="Genomic_DNA"/>
</dbReference>
<dbReference type="InterPro" id="IPR051487">
    <property type="entry name" value="Ser/Thr_Proteases_Immune/Dev"/>
</dbReference>
<name>A0A7I8VBN5_9ANNE</name>
<comment type="similarity">
    <text evidence="2">Belongs to the peptidase S1 family. CLIP subfamily.</text>
</comment>
<dbReference type="InterPro" id="IPR001314">
    <property type="entry name" value="Peptidase_S1A"/>
</dbReference>
<organism evidence="4 5">
    <name type="scientific">Dimorphilus gyrociliatus</name>
    <dbReference type="NCBI Taxonomy" id="2664684"/>
    <lineage>
        <taxon>Eukaryota</taxon>
        <taxon>Metazoa</taxon>
        <taxon>Spiralia</taxon>
        <taxon>Lophotrochozoa</taxon>
        <taxon>Annelida</taxon>
        <taxon>Polychaeta</taxon>
        <taxon>Polychaeta incertae sedis</taxon>
        <taxon>Dinophilidae</taxon>
        <taxon>Dimorphilus</taxon>
    </lineage>
</organism>
<dbReference type="AlphaFoldDB" id="A0A7I8VBN5"/>
<dbReference type="OrthoDB" id="5565075at2759"/>
<dbReference type="SMART" id="SM00020">
    <property type="entry name" value="Tryp_SPc"/>
    <property type="match status" value="1"/>
</dbReference>
<dbReference type="GO" id="GO:0006508">
    <property type="term" value="P:proteolysis"/>
    <property type="evidence" value="ECO:0007669"/>
    <property type="project" value="InterPro"/>
</dbReference>
<evidence type="ECO:0000313" key="4">
    <source>
        <dbReference type="EMBL" id="CAD5112738.1"/>
    </source>
</evidence>
<dbReference type="PROSITE" id="PS50240">
    <property type="entry name" value="TRYPSIN_DOM"/>
    <property type="match status" value="1"/>
</dbReference>
<proteinExistence type="inferred from homology"/>
<keyword evidence="5" id="KW-1185">Reference proteome</keyword>
<gene>
    <name evidence="4" type="ORF">DGYR_LOCUS1826</name>
</gene>
<dbReference type="Pfam" id="PF00089">
    <property type="entry name" value="Trypsin"/>
    <property type="match status" value="1"/>
</dbReference>
<feature type="domain" description="Peptidase S1" evidence="3">
    <location>
        <begin position="171"/>
        <end position="406"/>
    </location>
</feature>